<feature type="domain" description="Right handed beta helix" evidence="2">
    <location>
        <begin position="378"/>
        <end position="535"/>
    </location>
</feature>
<dbReference type="Proteomes" id="UP000434850">
    <property type="component" value="Unassembled WGS sequence"/>
</dbReference>
<organism evidence="3 4">
    <name type="scientific">Mucilaginibacter aquatilis</name>
    <dbReference type="NCBI Taxonomy" id="1517760"/>
    <lineage>
        <taxon>Bacteria</taxon>
        <taxon>Pseudomonadati</taxon>
        <taxon>Bacteroidota</taxon>
        <taxon>Sphingobacteriia</taxon>
        <taxon>Sphingobacteriales</taxon>
        <taxon>Sphingobacteriaceae</taxon>
        <taxon>Mucilaginibacter</taxon>
    </lineage>
</organism>
<dbReference type="NCBIfam" id="TIGR03804">
    <property type="entry name" value="para_beta_helix"/>
    <property type="match status" value="1"/>
</dbReference>
<dbReference type="InterPro" id="IPR011050">
    <property type="entry name" value="Pectin_lyase_fold/virulence"/>
</dbReference>
<dbReference type="PANTHER" id="PTHR36453:SF1">
    <property type="entry name" value="RIGHT HANDED BETA HELIX DOMAIN-CONTAINING PROTEIN"/>
    <property type="match status" value="1"/>
</dbReference>
<dbReference type="SUPFAM" id="SSF51126">
    <property type="entry name" value="Pectin lyase-like"/>
    <property type="match status" value="1"/>
</dbReference>
<dbReference type="AlphaFoldDB" id="A0A6I4I6A1"/>
<evidence type="ECO:0000313" key="3">
    <source>
        <dbReference type="EMBL" id="MVN90611.1"/>
    </source>
</evidence>
<keyword evidence="4" id="KW-1185">Reference proteome</keyword>
<feature type="chain" id="PRO_5026211299" description="Right handed beta helix domain-containing protein" evidence="1">
    <location>
        <begin position="26"/>
        <end position="680"/>
    </location>
</feature>
<dbReference type="OrthoDB" id="976933at2"/>
<dbReference type="InterPro" id="IPR039448">
    <property type="entry name" value="Beta_helix"/>
</dbReference>
<dbReference type="SMART" id="SM00710">
    <property type="entry name" value="PbH1"/>
    <property type="match status" value="7"/>
</dbReference>
<reference evidence="3 4" key="1">
    <citation type="submission" date="2019-12" db="EMBL/GenBank/DDBJ databases">
        <title>Mucilaginibacter sp. HME9299 genome sequencing and assembly.</title>
        <authorList>
            <person name="Kang H."/>
            <person name="Kim H."/>
            <person name="Joh K."/>
        </authorList>
    </citation>
    <scope>NUCLEOTIDE SEQUENCE [LARGE SCALE GENOMIC DNA]</scope>
    <source>
        <strain evidence="3 4">HME9299</strain>
    </source>
</reference>
<comment type="caution">
    <text evidence="3">The sequence shown here is derived from an EMBL/GenBank/DDBJ whole genome shotgun (WGS) entry which is preliminary data.</text>
</comment>
<gene>
    <name evidence="3" type="ORF">GO816_05685</name>
</gene>
<proteinExistence type="predicted"/>
<dbReference type="InterPro" id="IPR012334">
    <property type="entry name" value="Pectin_lyas_fold"/>
</dbReference>
<evidence type="ECO:0000259" key="2">
    <source>
        <dbReference type="Pfam" id="PF13229"/>
    </source>
</evidence>
<accession>A0A6I4I6A1</accession>
<keyword evidence="1" id="KW-0732">Signal</keyword>
<dbReference type="PANTHER" id="PTHR36453">
    <property type="entry name" value="SECRETED PROTEIN-RELATED"/>
    <property type="match status" value="1"/>
</dbReference>
<feature type="signal peptide" evidence="1">
    <location>
        <begin position="1"/>
        <end position="25"/>
    </location>
</feature>
<protein>
    <recommendedName>
        <fullName evidence="2">Right handed beta helix domain-containing protein</fullName>
    </recommendedName>
</protein>
<dbReference type="InterPro" id="IPR022441">
    <property type="entry name" value="Para_beta_helix_rpt-2"/>
</dbReference>
<dbReference type="Pfam" id="PF13229">
    <property type="entry name" value="Beta_helix"/>
    <property type="match status" value="1"/>
</dbReference>
<sequence length="680" mass="74990">MNAWRIYMKKGFVQLLIGFSFIAFCKNTHATTYYFSSTAGNDLYTSLEARNPQTPWKSIDKLNSFFKNLNSGDSVLFKRGDVFNGSIVVSKSGAVFAPICFGAYGNGTQPQITTLKPITGWAMVKSGVYEAPCTAGSTMLLMNGKQQAMGRYPNKGYLTFQNHDGNTSITDNQLPATSNWSSGEVVIRKNRWIIDRNKIVSQTGSTINYEPGNTTYPPTNKYGYFIQDNLKTLDVLGEWYFDKQRNKMMVFFGNRNPDKFTVTTNTADYLVDIHKFQYLTFNDIAFTGAGKNAFNIIQSRSIVIKNCKIDLTGADAVFANYSPLLTVSNCVINHSLSGGINMDAGCVNSIVRENEILNTGLLPGMGKSNSGTYEGITSFGDNTKIEQNRIDSVGYNGIYFGGNASTVKNNHITYFCLTKDDGAGIYIGDWSKTVNKKVISNIILHGVGNSEGTPYTQSLQAEGIYIDDNSESVTINNNTVSRCANNGIKVHNAKGVSIANNTVFDNGVQLRMEQDHYIATSSLIRNNSVKNNTFFSKSDMQPVAKFSTHLDDIKAFGQIDSNFYNKNHPNSIKAATVKNGKHVNSSYSLSSWKASSGKDHSSVEARNGNILFEYNASGKAKTVILKQPYVDVHQNVYVDKVVIGSYSSVLLIASAEPVIKHGNAYTAISKQKIESFKWRD</sequence>
<evidence type="ECO:0000256" key="1">
    <source>
        <dbReference type="SAM" id="SignalP"/>
    </source>
</evidence>
<dbReference type="InterPro" id="IPR006626">
    <property type="entry name" value="PbH1"/>
</dbReference>
<name>A0A6I4I6A1_9SPHI</name>
<dbReference type="Gene3D" id="2.160.20.10">
    <property type="entry name" value="Single-stranded right-handed beta-helix, Pectin lyase-like"/>
    <property type="match status" value="2"/>
</dbReference>
<dbReference type="EMBL" id="WQLA01000002">
    <property type="protein sequence ID" value="MVN90611.1"/>
    <property type="molecule type" value="Genomic_DNA"/>
</dbReference>
<evidence type="ECO:0000313" key="4">
    <source>
        <dbReference type="Proteomes" id="UP000434850"/>
    </source>
</evidence>